<dbReference type="AlphaFoldDB" id="A0A453I637"/>
<dbReference type="Gramene" id="AET4Gv20454300.1">
    <property type="protein sequence ID" value="AET4Gv20454300.1"/>
    <property type="gene ID" value="AET4Gv20454300"/>
</dbReference>
<keyword evidence="2" id="KW-1185">Reference proteome</keyword>
<organism evidence="1 2">
    <name type="scientific">Aegilops tauschii subsp. strangulata</name>
    <name type="common">Goatgrass</name>
    <dbReference type="NCBI Taxonomy" id="200361"/>
    <lineage>
        <taxon>Eukaryota</taxon>
        <taxon>Viridiplantae</taxon>
        <taxon>Streptophyta</taxon>
        <taxon>Embryophyta</taxon>
        <taxon>Tracheophyta</taxon>
        <taxon>Spermatophyta</taxon>
        <taxon>Magnoliopsida</taxon>
        <taxon>Liliopsida</taxon>
        <taxon>Poales</taxon>
        <taxon>Poaceae</taxon>
        <taxon>BOP clade</taxon>
        <taxon>Pooideae</taxon>
        <taxon>Triticodae</taxon>
        <taxon>Triticeae</taxon>
        <taxon>Triticinae</taxon>
        <taxon>Aegilops</taxon>
    </lineage>
</organism>
<proteinExistence type="predicted"/>
<reference evidence="1" key="3">
    <citation type="journal article" date="2017" name="Nature">
        <title>Genome sequence of the progenitor of the wheat D genome Aegilops tauschii.</title>
        <authorList>
            <person name="Luo M.C."/>
            <person name="Gu Y.Q."/>
            <person name="Puiu D."/>
            <person name="Wang H."/>
            <person name="Twardziok S.O."/>
            <person name="Deal K.R."/>
            <person name="Huo N."/>
            <person name="Zhu T."/>
            <person name="Wang L."/>
            <person name="Wang Y."/>
            <person name="McGuire P.E."/>
            <person name="Liu S."/>
            <person name="Long H."/>
            <person name="Ramasamy R.K."/>
            <person name="Rodriguez J.C."/>
            <person name="Van S.L."/>
            <person name="Yuan L."/>
            <person name="Wang Z."/>
            <person name="Xia Z."/>
            <person name="Xiao L."/>
            <person name="Anderson O.D."/>
            <person name="Ouyang S."/>
            <person name="Liang Y."/>
            <person name="Zimin A.V."/>
            <person name="Pertea G."/>
            <person name="Qi P."/>
            <person name="Bennetzen J.L."/>
            <person name="Dai X."/>
            <person name="Dawson M.W."/>
            <person name="Muller H.G."/>
            <person name="Kugler K."/>
            <person name="Rivarola-Duarte L."/>
            <person name="Spannagl M."/>
            <person name="Mayer K.F.X."/>
            <person name="Lu F.H."/>
            <person name="Bevan M.W."/>
            <person name="Leroy P."/>
            <person name="Li P."/>
            <person name="You F.M."/>
            <person name="Sun Q."/>
            <person name="Liu Z."/>
            <person name="Lyons E."/>
            <person name="Wicker T."/>
            <person name="Salzberg S.L."/>
            <person name="Devos K.M."/>
            <person name="Dvorak J."/>
        </authorList>
    </citation>
    <scope>NUCLEOTIDE SEQUENCE [LARGE SCALE GENOMIC DNA]</scope>
    <source>
        <strain evidence="1">cv. AL8/78</strain>
    </source>
</reference>
<protein>
    <submittedName>
        <fullName evidence="1">Uncharacterized protein</fullName>
    </submittedName>
</protein>
<reference evidence="2" key="2">
    <citation type="journal article" date="2017" name="Nat. Plants">
        <title>The Aegilops tauschii genome reveals multiple impacts of transposons.</title>
        <authorList>
            <person name="Zhao G."/>
            <person name="Zou C."/>
            <person name="Li K."/>
            <person name="Wang K."/>
            <person name="Li T."/>
            <person name="Gao L."/>
            <person name="Zhang X."/>
            <person name="Wang H."/>
            <person name="Yang Z."/>
            <person name="Liu X."/>
            <person name="Jiang W."/>
            <person name="Mao L."/>
            <person name="Kong X."/>
            <person name="Jiao Y."/>
            <person name="Jia J."/>
        </authorList>
    </citation>
    <scope>NUCLEOTIDE SEQUENCE [LARGE SCALE GENOMIC DNA]</scope>
    <source>
        <strain evidence="2">cv. AL8/78</strain>
    </source>
</reference>
<dbReference type="EnsemblPlants" id="AET4Gv20454300.1">
    <property type="protein sequence ID" value="AET4Gv20454300.1"/>
    <property type="gene ID" value="AET4Gv20454300"/>
</dbReference>
<sequence length="53" mass="6037">MQNWENLSMLLGTIVCKIDQETFNQEEFVKINNYGNQTRSSPSQLASEEITGV</sequence>
<reference evidence="2" key="1">
    <citation type="journal article" date="2014" name="Science">
        <title>Ancient hybridizations among the ancestral genomes of bread wheat.</title>
        <authorList>
            <consortium name="International Wheat Genome Sequencing Consortium,"/>
            <person name="Marcussen T."/>
            <person name="Sandve S.R."/>
            <person name="Heier L."/>
            <person name="Spannagl M."/>
            <person name="Pfeifer M."/>
            <person name="Jakobsen K.S."/>
            <person name="Wulff B.B."/>
            <person name="Steuernagel B."/>
            <person name="Mayer K.F."/>
            <person name="Olsen O.A."/>
        </authorList>
    </citation>
    <scope>NUCLEOTIDE SEQUENCE [LARGE SCALE GENOMIC DNA]</scope>
    <source>
        <strain evidence="2">cv. AL8/78</strain>
    </source>
</reference>
<name>A0A453I637_AEGTS</name>
<evidence type="ECO:0000313" key="2">
    <source>
        <dbReference type="Proteomes" id="UP000015105"/>
    </source>
</evidence>
<evidence type="ECO:0000313" key="1">
    <source>
        <dbReference type="EnsemblPlants" id="AET4Gv20454300.1"/>
    </source>
</evidence>
<accession>A0A453I637</accession>
<dbReference type="Proteomes" id="UP000015105">
    <property type="component" value="Chromosome 4D"/>
</dbReference>
<reference evidence="1" key="5">
    <citation type="journal article" date="2021" name="G3 (Bethesda)">
        <title>Aegilops tauschii genome assembly Aet v5.0 features greater sequence contiguity and improved annotation.</title>
        <authorList>
            <person name="Wang L."/>
            <person name="Zhu T."/>
            <person name="Rodriguez J.C."/>
            <person name="Deal K.R."/>
            <person name="Dubcovsky J."/>
            <person name="McGuire P.E."/>
            <person name="Lux T."/>
            <person name="Spannagl M."/>
            <person name="Mayer K.F.X."/>
            <person name="Baldrich P."/>
            <person name="Meyers B.C."/>
            <person name="Huo N."/>
            <person name="Gu Y.Q."/>
            <person name="Zhou H."/>
            <person name="Devos K.M."/>
            <person name="Bennetzen J.L."/>
            <person name="Unver T."/>
            <person name="Budak H."/>
            <person name="Gulick P.J."/>
            <person name="Galiba G."/>
            <person name="Kalapos B."/>
            <person name="Nelson D.R."/>
            <person name="Li P."/>
            <person name="You F.M."/>
            <person name="Luo M.C."/>
            <person name="Dvorak J."/>
        </authorList>
    </citation>
    <scope>NUCLEOTIDE SEQUENCE [LARGE SCALE GENOMIC DNA]</scope>
    <source>
        <strain evidence="1">cv. AL8/78</strain>
    </source>
</reference>
<reference evidence="1" key="4">
    <citation type="submission" date="2019-03" db="UniProtKB">
        <authorList>
            <consortium name="EnsemblPlants"/>
        </authorList>
    </citation>
    <scope>IDENTIFICATION</scope>
</reference>